<dbReference type="InterPro" id="IPR036779">
    <property type="entry name" value="LysM_dom_sf"/>
</dbReference>
<feature type="domain" description="LysM" evidence="2">
    <location>
        <begin position="29"/>
        <end position="73"/>
    </location>
</feature>
<dbReference type="PANTHER" id="PTHR33734:SF22">
    <property type="entry name" value="MEMBRANE-BOUND LYTIC MUREIN TRANSGLYCOSYLASE D"/>
    <property type="match status" value="1"/>
</dbReference>
<gene>
    <name evidence="3" type="ORF">OCV88_15115</name>
</gene>
<dbReference type="Gene3D" id="3.10.350.10">
    <property type="entry name" value="LysM domain"/>
    <property type="match status" value="1"/>
</dbReference>
<name>A0ABT2TPV6_9FIRM</name>
<evidence type="ECO:0000313" key="3">
    <source>
        <dbReference type="EMBL" id="MCU6763637.1"/>
    </source>
</evidence>
<evidence type="ECO:0000256" key="1">
    <source>
        <dbReference type="SAM" id="MobiDB-lite"/>
    </source>
</evidence>
<evidence type="ECO:0000313" key="4">
    <source>
        <dbReference type="Proteomes" id="UP001652442"/>
    </source>
</evidence>
<dbReference type="Pfam" id="PF01476">
    <property type="entry name" value="LysM"/>
    <property type="match status" value="1"/>
</dbReference>
<dbReference type="PROSITE" id="PS51782">
    <property type="entry name" value="LYSM"/>
    <property type="match status" value="1"/>
</dbReference>
<dbReference type="PANTHER" id="PTHR33734">
    <property type="entry name" value="LYSM DOMAIN-CONTAINING GPI-ANCHORED PROTEIN 2"/>
    <property type="match status" value="1"/>
</dbReference>
<dbReference type="EMBL" id="JAOQJQ010000009">
    <property type="protein sequence ID" value="MCU6763637.1"/>
    <property type="molecule type" value="Genomic_DNA"/>
</dbReference>
<protein>
    <submittedName>
        <fullName evidence="3">LysM domain-containing protein</fullName>
    </submittedName>
</protein>
<dbReference type="SMART" id="SM00257">
    <property type="entry name" value="LysM"/>
    <property type="match status" value="1"/>
</dbReference>
<proteinExistence type="predicted"/>
<accession>A0ABT2TPV6</accession>
<organism evidence="3 4">
    <name type="scientific">Brotonthovivens ammoniilytica</name>
    <dbReference type="NCBI Taxonomy" id="2981725"/>
    <lineage>
        <taxon>Bacteria</taxon>
        <taxon>Bacillati</taxon>
        <taxon>Bacillota</taxon>
        <taxon>Clostridia</taxon>
        <taxon>Lachnospirales</taxon>
        <taxon>Lachnospiraceae</taxon>
        <taxon>Brotonthovivens</taxon>
    </lineage>
</organism>
<sequence>MEFYQSQENQQREVMPVEENRGSDQCHGMIHVVKKGDTLYKIARMHHVSVSELMYVNPYVNVYQLQPGDEICVPVSNPQNL</sequence>
<reference evidence="3 4" key="1">
    <citation type="journal article" date="2021" name="ISME Commun">
        <title>Automated analysis of genomic sequences facilitates high-throughput and comprehensive description of bacteria.</title>
        <authorList>
            <person name="Hitch T.C.A."/>
        </authorList>
    </citation>
    <scope>NUCLEOTIDE SEQUENCE [LARGE SCALE GENOMIC DNA]</scope>
    <source>
        <strain evidence="3 4">Sanger_109</strain>
    </source>
</reference>
<dbReference type="CDD" id="cd00118">
    <property type="entry name" value="LysM"/>
    <property type="match status" value="1"/>
</dbReference>
<feature type="region of interest" description="Disordered" evidence="1">
    <location>
        <begin position="1"/>
        <end position="22"/>
    </location>
</feature>
<comment type="caution">
    <text evidence="3">The sequence shown here is derived from an EMBL/GenBank/DDBJ whole genome shotgun (WGS) entry which is preliminary data.</text>
</comment>
<keyword evidence="4" id="KW-1185">Reference proteome</keyword>
<dbReference type="RefSeq" id="WP_262591461.1">
    <property type="nucleotide sequence ID" value="NZ_JAOQJQ010000009.1"/>
</dbReference>
<dbReference type="InterPro" id="IPR018392">
    <property type="entry name" value="LysM"/>
</dbReference>
<dbReference type="SUPFAM" id="SSF54106">
    <property type="entry name" value="LysM domain"/>
    <property type="match status" value="1"/>
</dbReference>
<dbReference type="Proteomes" id="UP001652442">
    <property type="component" value="Unassembled WGS sequence"/>
</dbReference>
<evidence type="ECO:0000259" key="2">
    <source>
        <dbReference type="PROSITE" id="PS51782"/>
    </source>
</evidence>